<gene>
    <name evidence="2" type="ORF">PoB_002434900</name>
</gene>
<sequence length="130" mass="14367">MRTKGLRSHQEYPGSHRRWTSVGKFAEKNPDQTKPKQQQNKTKPTSQVLEVEMAACEQGILDYQNVRLGFTARTVPFLARATARTEAAILSTGPAQTDARLDTNFPNSVINPAQWDTSESTVATHAVANV</sequence>
<keyword evidence="3" id="KW-1185">Reference proteome</keyword>
<dbReference type="EMBL" id="BLXT01002816">
    <property type="protein sequence ID" value="GFN97843.1"/>
    <property type="molecule type" value="Genomic_DNA"/>
</dbReference>
<accession>A0AAV3ZR87</accession>
<name>A0AAV3ZR87_9GAST</name>
<comment type="caution">
    <text evidence="2">The sequence shown here is derived from an EMBL/GenBank/DDBJ whole genome shotgun (WGS) entry which is preliminary data.</text>
</comment>
<reference evidence="2 3" key="1">
    <citation type="journal article" date="2021" name="Elife">
        <title>Chloroplast acquisition without the gene transfer in kleptoplastic sea slugs, Plakobranchus ocellatus.</title>
        <authorList>
            <person name="Maeda T."/>
            <person name="Takahashi S."/>
            <person name="Yoshida T."/>
            <person name="Shimamura S."/>
            <person name="Takaki Y."/>
            <person name="Nagai Y."/>
            <person name="Toyoda A."/>
            <person name="Suzuki Y."/>
            <person name="Arimoto A."/>
            <person name="Ishii H."/>
            <person name="Satoh N."/>
            <person name="Nishiyama T."/>
            <person name="Hasebe M."/>
            <person name="Maruyama T."/>
            <person name="Minagawa J."/>
            <person name="Obokata J."/>
            <person name="Shigenobu S."/>
        </authorList>
    </citation>
    <scope>NUCLEOTIDE SEQUENCE [LARGE SCALE GENOMIC DNA]</scope>
</reference>
<feature type="compositionally biased region" description="Basic and acidic residues" evidence="1">
    <location>
        <begin position="25"/>
        <end position="34"/>
    </location>
</feature>
<evidence type="ECO:0000313" key="2">
    <source>
        <dbReference type="EMBL" id="GFN97843.1"/>
    </source>
</evidence>
<dbReference type="AlphaFoldDB" id="A0AAV3ZR87"/>
<feature type="compositionally biased region" description="Low complexity" evidence="1">
    <location>
        <begin position="35"/>
        <end position="46"/>
    </location>
</feature>
<protein>
    <submittedName>
        <fullName evidence="2">Uncharacterized protein</fullName>
    </submittedName>
</protein>
<feature type="region of interest" description="Disordered" evidence="1">
    <location>
        <begin position="1"/>
        <end position="46"/>
    </location>
</feature>
<dbReference type="Proteomes" id="UP000735302">
    <property type="component" value="Unassembled WGS sequence"/>
</dbReference>
<evidence type="ECO:0000256" key="1">
    <source>
        <dbReference type="SAM" id="MobiDB-lite"/>
    </source>
</evidence>
<organism evidence="2 3">
    <name type="scientific">Plakobranchus ocellatus</name>
    <dbReference type="NCBI Taxonomy" id="259542"/>
    <lineage>
        <taxon>Eukaryota</taxon>
        <taxon>Metazoa</taxon>
        <taxon>Spiralia</taxon>
        <taxon>Lophotrochozoa</taxon>
        <taxon>Mollusca</taxon>
        <taxon>Gastropoda</taxon>
        <taxon>Heterobranchia</taxon>
        <taxon>Euthyneura</taxon>
        <taxon>Panpulmonata</taxon>
        <taxon>Sacoglossa</taxon>
        <taxon>Placobranchoidea</taxon>
        <taxon>Plakobranchidae</taxon>
        <taxon>Plakobranchus</taxon>
    </lineage>
</organism>
<evidence type="ECO:0000313" key="3">
    <source>
        <dbReference type="Proteomes" id="UP000735302"/>
    </source>
</evidence>
<proteinExistence type="predicted"/>